<gene>
    <name evidence="3" type="ORF">RCC_09548</name>
</gene>
<feature type="compositionally biased region" description="Acidic residues" evidence="2">
    <location>
        <begin position="263"/>
        <end position="277"/>
    </location>
</feature>
<keyword evidence="1" id="KW-0175">Coiled coil</keyword>
<dbReference type="Proteomes" id="UP000225277">
    <property type="component" value="Unassembled WGS sequence"/>
</dbReference>
<feature type="compositionally biased region" description="Basic and acidic residues" evidence="2">
    <location>
        <begin position="216"/>
        <end position="228"/>
    </location>
</feature>
<evidence type="ECO:0000256" key="1">
    <source>
        <dbReference type="SAM" id="Coils"/>
    </source>
</evidence>
<sequence length="346" mass="38068">MSSPQVLRIAKKNGPGHLLVHITPEENPFDLRLVGTDTSDLFESSIKDSETNKLQASHFPGTSTEWRDILAFVLLHERPDGPSPAHLEGVGIVAEIVESTFIITIRKIVGAITQTLGRVELQKSDAEAELFDWIDAAATSSDLLRLQLQSYQTSSTEQQNQIARLTAELEQLSKAKRDHEKDLLSKCAALLNEKKLKIRDQQRLLSHAKVDPGVAEDVRSERSKDQKPRRAGASQSKRKAIDEDSDHAVTEEEAEIPAASDQETADEGEDDADDDEGGFAPASIRRSQAPQSQSQPSQRVNTDEALPPPRQLPFNKPRVGEPAPPASSSIRQPAVDKDDDTEDDEL</sequence>
<dbReference type="OrthoDB" id="8064436at2759"/>
<organism evidence="3 4">
    <name type="scientific">Ramularia collo-cygni</name>
    <dbReference type="NCBI Taxonomy" id="112498"/>
    <lineage>
        <taxon>Eukaryota</taxon>
        <taxon>Fungi</taxon>
        <taxon>Dikarya</taxon>
        <taxon>Ascomycota</taxon>
        <taxon>Pezizomycotina</taxon>
        <taxon>Dothideomycetes</taxon>
        <taxon>Dothideomycetidae</taxon>
        <taxon>Mycosphaerellales</taxon>
        <taxon>Mycosphaerellaceae</taxon>
        <taxon>Ramularia</taxon>
    </lineage>
</organism>
<dbReference type="PANTHER" id="PTHR42067:SF1">
    <property type="entry name" value="MITOTIC APPARATUS PROTEIN P62"/>
    <property type="match status" value="1"/>
</dbReference>
<dbReference type="PANTHER" id="PTHR42067">
    <property type="entry name" value="YALI0C15378P"/>
    <property type="match status" value="1"/>
</dbReference>
<dbReference type="STRING" id="112498.A0A2D3VM89"/>
<feature type="coiled-coil region" evidence="1">
    <location>
        <begin position="148"/>
        <end position="182"/>
    </location>
</feature>
<evidence type="ECO:0000256" key="2">
    <source>
        <dbReference type="SAM" id="MobiDB-lite"/>
    </source>
</evidence>
<dbReference type="InterPro" id="IPR014751">
    <property type="entry name" value="XRCC4-like_C"/>
</dbReference>
<evidence type="ECO:0000313" key="3">
    <source>
        <dbReference type="EMBL" id="CZT23834.1"/>
    </source>
</evidence>
<evidence type="ECO:0000313" key="4">
    <source>
        <dbReference type="Proteomes" id="UP000225277"/>
    </source>
</evidence>
<feature type="compositionally biased region" description="Low complexity" evidence="2">
    <location>
        <begin position="282"/>
        <end position="299"/>
    </location>
</feature>
<dbReference type="Gene3D" id="1.20.5.370">
    <property type="match status" value="1"/>
</dbReference>
<dbReference type="SUPFAM" id="SSF58022">
    <property type="entry name" value="XRCC4, C-terminal oligomerization domain"/>
    <property type="match status" value="1"/>
</dbReference>
<name>A0A2D3VM89_9PEZI</name>
<feature type="region of interest" description="Disordered" evidence="2">
    <location>
        <begin position="211"/>
        <end position="346"/>
    </location>
</feature>
<proteinExistence type="predicted"/>
<accession>A0A2D3VM89</accession>
<dbReference type="EMBL" id="FJUY01000018">
    <property type="protein sequence ID" value="CZT23834.1"/>
    <property type="molecule type" value="Genomic_DNA"/>
</dbReference>
<feature type="compositionally biased region" description="Basic and acidic residues" evidence="2">
    <location>
        <begin position="239"/>
        <end position="250"/>
    </location>
</feature>
<evidence type="ECO:0008006" key="5">
    <source>
        <dbReference type="Google" id="ProtNLM"/>
    </source>
</evidence>
<protein>
    <recommendedName>
        <fullName evidence="5">Mitotic apparatus protein p62</fullName>
    </recommendedName>
</protein>
<reference evidence="3 4" key="1">
    <citation type="submission" date="2016-03" db="EMBL/GenBank/DDBJ databases">
        <authorList>
            <person name="Ploux O."/>
        </authorList>
    </citation>
    <scope>NUCLEOTIDE SEQUENCE [LARGE SCALE GENOMIC DNA]</scope>
    <source>
        <strain evidence="3 4">URUG2</strain>
    </source>
</reference>
<keyword evidence="4" id="KW-1185">Reference proteome</keyword>
<dbReference type="AlphaFoldDB" id="A0A2D3VM89"/>
<dbReference type="RefSeq" id="XP_023630558.1">
    <property type="nucleotide sequence ID" value="XM_023774790.1"/>
</dbReference>
<dbReference type="GeneID" id="35604617"/>
<feature type="compositionally biased region" description="Acidic residues" evidence="2">
    <location>
        <begin position="337"/>
        <end position="346"/>
    </location>
</feature>